<comment type="function">
    <text evidence="17">Catalyzes the conversion of 3-deoxy-D-arabino-heptulosonate 7-phosphate (DAHP) to dehydroquinate (DHQ).</text>
</comment>
<dbReference type="Gene3D" id="1.20.1090.10">
    <property type="entry name" value="Dehydroquinate synthase-like - alpha domain"/>
    <property type="match status" value="1"/>
</dbReference>
<evidence type="ECO:0000256" key="6">
    <source>
        <dbReference type="ARBA" id="ARBA00013031"/>
    </source>
</evidence>
<feature type="domain" description="3-dehydroquinate synthase C-terminal" evidence="19">
    <location>
        <begin position="170"/>
        <end position="316"/>
    </location>
</feature>
<evidence type="ECO:0000256" key="15">
    <source>
        <dbReference type="ARBA" id="ARBA00023239"/>
    </source>
</evidence>
<evidence type="ECO:0000256" key="13">
    <source>
        <dbReference type="ARBA" id="ARBA00023027"/>
    </source>
</evidence>
<feature type="binding site" evidence="17">
    <location>
        <position position="256"/>
    </location>
    <ligand>
        <name>Zn(2+)</name>
        <dbReference type="ChEBI" id="CHEBI:29105"/>
    </ligand>
</feature>
<dbReference type="GO" id="GO:0046872">
    <property type="term" value="F:metal ion binding"/>
    <property type="evidence" value="ECO:0007669"/>
    <property type="project" value="UniProtKB-KW"/>
</dbReference>
<feature type="binding site" evidence="17">
    <location>
        <position position="173"/>
    </location>
    <ligand>
        <name>Zn(2+)</name>
        <dbReference type="ChEBI" id="CHEBI:29105"/>
    </ligand>
</feature>
<dbReference type="UniPathway" id="UPA00053">
    <property type="reaction ID" value="UER00085"/>
</dbReference>
<dbReference type="HAMAP" id="MF_00110">
    <property type="entry name" value="DHQ_synthase"/>
    <property type="match status" value="1"/>
</dbReference>
<evidence type="ECO:0000256" key="11">
    <source>
        <dbReference type="ARBA" id="ARBA00022741"/>
    </source>
</evidence>
<sequence>MSRVEVPTAQPYQVRIGPGAVTELPTLVAGRRVAVVCPQPLVDRVGRLGIHDPVVIEVPDAEAAKSPDVLARGWQGLAEAGMTRGDVIVGLGGGAATDLAGFLAATWMRGVDVIQVPTTVLAMADAAIGGKTGINIPAGKNLVGAFHEPKAVLCDTDLLTTLNAREVRSGMAEIVKCGFIDDPVILDLVEGQDVLDVTSKAFVEVLTRAVTVKAAVVSGDLHERTSSSGHVGRERLNYGHTLAHAVEAHTHFTWRHGEADAVGMVFAAELSRRYLGLSDEVVSRTRAILLGIGLPITFDEVEWADLRGTMDLDKKTRFDPETGRRVLRLVGISKPGDVAMIVDPDEDVLVECYRSLQPA</sequence>
<dbReference type="Pfam" id="PF24621">
    <property type="entry name" value="DHQS_C"/>
    <property type="match status" value="1"/>
</dbReference>
<keyword evidence="11 17" id="KW-0547">Nucleotide-binding</keyword>
<evidence type="ECO:0000256" key="3">
    <source>
        <dbReference type="ARBA" id="ARBA00004496"/>
    </source>
</evidence>
<evidence type="ECO:0000256" key="7">
    <source>
        <dbReference type="ARBA" id="ARBA00017684"/>
    </source>
</evidence>
<comment type="catalytic activity">
    <reaction evidence="1 17">
        <text>7-phospho-2-dehydro-3-deoxy-D-arabino-heptonate = 3-dehydroquinate + phosphate</text>
        <dbReference type="Rhea" id="RHEA:21968"/>
        <dbReference type="ChEBI" id="CHEBI:32364"/>
        <dbReference type="ChEBI" id="CHEBI:43474"/>
        <dbReference type="ChEBI" id="CHEBI:58394"/>
        <dbReference type="EC" id="4.2.3.4"/>
    </reaction>
</comment>
<evidence type="ECO:0000259" key="18">
    <source>
        <dbReference type="Pfam" id="PF01761"/>
    </source>
</evidence>
<keyword evidence="13 17" id="KW-0520">NAD</keyword>
<accession>A0A3E2DHC0</accession>
<feature type="domain" description="3-dehydroquinate synthase N-terminal" evidence="18">
    <location>
        <begin position="56"/>
        <end position="168"/>
    </location>
</feature>
<keyword evidence="9 17" id="KW-0028">Amino-acid biosynthesis</keyword>
<dbReference type="PANTHER" id="PTHR43622">
    <property type="entry name" value="3-DEHYDROQUINATE SYNTHASE"/>
    <property type="match status" value="1"/>
</dbReference>
<dbReference type="InterPro" id="IPR050071">
    <property type="entry name" value="Dehydroquinate_synthase"/>
</dbReference>
<comment type="similarity">
    <text evidence="5 17">Belongs to the sugar phosphate cyclases superfamily. Dehydroquinate synthase family.</text>
</comment>
<dbReference type="Gene3D" id="3.40.50.1970">
    <property type="match status" value="1"/>
</dbReference>
<protein>
    <recommendedName>
        <fullName evidence="7 17">3-dehydroquinate synthase</fullName>
        <shortName evidence="17">DHQS</shortName>
        <ecNumber evidence="6 17">4.2.3.4</ecNumber>
    </recommendedName>
</protein>
<comment type="cofactor">
    <cofactor evidence="17">
        <name>Co(2+)</name>
        <dbReference type="ChEBI" id="CHEBI:48828"/>
    </cofactor>
    <cofactor evidence="17">
        <name>Zn(2+)</name>
        <dbReference type="ChEBI" id="CHEBI:29105"/>
    </cofactor>
    <text evidence="17">Binds 1 divalent metal cation per subunit. Can use either Co(2+) or Zn(2+).</text>
</comment>
<proteinExistence type="inferred from homology"/>
<evidence type="ECO:0000259" key="19">
    <source>
        <dbReference type="Pfam" id="PF24621"/>
    </source>
</evidence>
<keyword evidence="12 17" id="KW-0862">Zinc</keyword>
<dbReference type="GO" id="GO:0005737">
    <property type="term" value="C:cytoplasm"/>
    <property type="evidence" value="ECO:0007669"/>
    <property type="project" value="UniProtKB-SubCell"/>
</dbReference>
<dbReference type="GO" id="GO:0003856">
    <property type="term" value="F:3-dehydroquinate synthase activity"/>
    <property type="evidence" value="ECO:0007669"/>
    <property type="project" value="UniProtKB-UniRule"/>
</dbReference>
<dbReference type="InterPro" id="IPR030963">
    <property type="entry name" value="DHQ_synth_fam"/>
</dbReference>
<feature type="binding site" evidence="17">
    <location>
        <begin position="118"/>
        <end position="119"/>
    </location>
    <ligand>
        <name>NAD(+)</name>
        <dbReference type="ChEBI" id="CHEBI:57540"/>
    </ligand>
</feature>
<dbReference type="PANTHER" id="PTHR43622:SF7">
    <property type="entry name" value="3-DEHYDROQUINATE SYNTHASE, CHLOROPLASTIC"/>
    <property type="match status" value="1"/>
</dbReference>
<comment type="subcellular location">
    <subcellularLocation>
        <location evidence="3 17">Cytoplasm</location>
    </subcellularLocation>
</comment>
<comment type="pathway">
    <text evidence="4 17">Metabolic intermediate biosynthesis; chorismate biosynthesis; chorismate from D-erythrose 4-phosphate and phosphoenolpyruvate: step 2/7.</text>
</comment>
<evidence type="ECO:0000256" key="10">
    <source>
        <dbReference type="ARBA" id="ARBA00022723"/>
    </source>
</evidence>
<dbReference type="GO" id="GO:0009423">
    <property type="term" value="P:chorismate biosynthetic process"/>
    <property type="evidence" value="ECO:0007669"/>
    <property type="project" value="UniProtKB-UniRule"/>
</dbReference>
<dbReference type="InterPro" id="IPR056179">
    <property type="entry name" value="DHQS_C"/>
</dbReference>
<gene>
    <name evidence="17" type="primary">aroB</name>
    <name evidence="20" type="ORF">CHT91_04915</name>
</gene>
<name>A0A3E2DHC0_9ACTN</name>
<dbReference type="SUPFAM" id="SSF56796">
    <property type="entry name" value="Dehydroquinate synthase-like"/>
    <property type="match status" value="1"/>
</dbReference>
<dbReference type="RefSeq" id="WP_117189075.1">
    <property type="nucleotide sequence ID" value="NZ_JASORL010000025.1"/>
</dbReference>
<comment type="cofactor">
    <cofactor evidence="2 17">
        <name>NAD(+)</name>
        <dbReference type="ChEBI" id="CHEBI:57540"/>
    </cofactor>
</comment>
<evidence type="ECO:0000256" key="8">
    <source>
        <dbReference type="ARBA" id="ARBA00022490"/>
    </source>
</evidence>
<dbReference type="PIRSF" id="PIRSF001455">
    <property type="entry name" value="DHQ_synth"/>
    <property type="match status" value="1"/>
</dbReference>
<dbReference type="InterPro" id="IPR030960">
    <property type="entry name" value="DHQS/DOIS_N"/>
</dbReference>
<evidence type="ECO:0000256" key="17">
    <source>
        <dbReference type="HAMAP-Rule" id="MF_00110"/>
    </source>
</evidence>
<dbReference type="CDD" id="cd08195">
    <property type="entry name" value="DHQS"/>
    <property type="match status" value="1"/>
</dbReference>
<dbReference type="GO" id="GO:0009073">
    <property type="term" value="P:aromatic amino acid family biosynthetic process"/>
    <property type="evidence" value="ECO:0007669"/>
    <property type="project" value="UniProtKB-KW"/>
</dbReference>
<evidence type="ECO:0000256" key="2">
    <source>
        <dbReference type="ARBA" id="ARBA00001911"/>
    </source>
</evidence>
<comment type="caution">
    <text evidence="20">The sequence shown here is derived from an EMBL/GenBank/DDBJ whole genome shotgun (WGS) entry which is preliminary data.</text>
</comment>
<evidence type="ECO:0000256" key="5">
    <source>
        <dbReference type="ARBA" id="ARBA00005412"/>
    </source>
</evidence>
<evidence type="ECO:0000256" key="1">
    <source>
        <dbReference type="ARBA" id="ARBA00001393"/>
    </source>
</evidence>
<keyword evidence="15 17" id="KW-0456">Lyase</keyword>
<evidence type="ECO:0000256" key="12">
    <source>
        <dbReference type="ARBA" id="ARBA00022833"/>
    </source>
</evidence>
<evidence type="ECO:0000313" key="20">
    <source>
        <dbReference type="EMBL" id="RFT44819.1"/>
    </source>
</evidence>
<dbReference type="InterPro" id="IPR016037">
    <property type="entry name" value="DHQ_synth_AroB"/>
</dbReference>
<keyword evidence="8 17" id="KW-0963">Cytoplasm</keyword>
<feature type="binding site" evidence="17">
    <location>
        <position position="131"/>
    </location>
    <ligand>
        <name>NAD(+)</name>
        <dbReference type="ChEBI" id="CHEBI:57540"/>
    </ligand>
</feature>
<feature type="binding site" evidence="17">
    <location>
        <begin position="94"/>
        <end position="98"/>
    </location>
    <ligand>
        <name>NAD(+)</name>
        <dbReference type="ChEBI" id="CHEBI:57540"/>
    </ligand>
</feature>
<feature type="binding site" evidence="17">
    <location>
        <position position="240"/>
    </location>
    <ligand>
        <name>Zn(2+)</name>
        <dbReference type="ChEBI" id="CHEBI:29105"/>
    </ligand>
</feature>
<evidence type="ECO:0000256" key="16">
    <source>
        <dbReference type="ARBA" id="ARBA00023285"/>
    </source>
</evidence>
<evidence type="ECO:0000256" key="9">
    <source>
        <dbReference type="ARBA" id="ARBA00022605"/>
    </source>
</evidence>
<organism evidence="20 21">
    <name type="scientific">Cutibacterium avidum</name>
    <dbReference type="NCBI Taxonomy" id="33010"/>
    <lineage>
        <taxon>Bacteria</taxon>
        <taxon>Bacillati</taxon>
        <taxon>Actinomycetota</taxon>
        <taxon>Actinomycetes</taxon>
        <taxon>Propionibacteriales</taxon>
        <taxon>Propionibacteriaceae</taxon>
        <taxon>Cutibacterium</taxon>
    </lineage>
</organism>
<dbReference type="GO" id="GO:0000166">
    <property type="term" value="F:nucleotide binding"/>
    <property type="evidence" value="ECO:0007669"/>
    <property type="project" value="UniProtKB-KW"/>
</dbReference>
<dbReference type="EMBL" id="NOWI01000004">
    <property type="protein sequence ID" value="RFT44819.1"/>
    <property type="molecule type" value="Genomic_DNA"/>
</dbReference>
<dbReference type="Proteomes" id="UP000259211">
    <property type="component" value="Unassembled WGS sequence"/>
</dbReference>
<reference evidence="20 21" key="1">
    <citation type="submission" date="2017-07" db="EMBL/GenBank/DDBJ databases">
        <authorList>
            <person name="Sun Z.S."/>
            <person name="Albrecht U."/>
            <person name="Echele G."/>
            <person name="Lee C.C."/>
        </authorList>
    </citation>
    <scope>NUCLEOTIDE SEQUENCE [LARGE SCALE GENOMIC DNA]</scope>
    <source>
        <strain evidence="20 21">P16-029</strain>
    </source>
</reference>
<feature type="binding site" evidence="17">
    <location>
        <begin position="60"/>
        <end position="65"/>
    </location>
    <ligand>
        <name>NAD(+)</name>
        <dbReference type="ChEBI" id="CHEBI:57540"/>
    </ligand>
</feature>
<dbReference type="Pfam" id="PF01761">
    <property type="entry name" value="DHQ_synthase"/>
    <property type="match status" value="1"/>
</dbReference>
<dbReference type="GO" id="GO:0008652">
    <property type="term" value="P:amino acid biosynthetic process"/>
    <property type="evidence" value="ECO:0007669"/>
    <property type="project" value="UniProtKB-KW"/>
</dbReference>
<keyword evidence="14 17" id="KW-0057">Aromatic amino acid biosynthesis</keyword>
<feature type="binding site" evidence="17">
    <location>
        <position position="140"/>
    </location>
    <ligand>
        <name>NAD(+)</name>
        <dbReference type="ChEBI" id="CHEBI:57540"/>
    </ligand>
</feature>
<keyword evidence="16 17" id="KW-0170">Cobalt</keyword>
<dbReference type="EC" id="4.2.3.4" evidence="6 17"/>
<evidence type="ECO:0000256" key="4">
    <source>
        <dbReference type="ARBA" id="ARBA00004661"/>
    </source>
</evidence>
<comment type="caution">
    <text evidence="17">Lacks conserved residue(s) required for the propagation of feature annotation.</text>
</comment>
<evidence type="ECO:0000256" key="14">
    <source>
        <dbReference type="ARBA" id="ARBA00023141"/>
    </source>
</evidence>
<dbReference type="AlphaFoldDB" id="A0A3E2DHC0"/>
<evidence type="ECO:0000313" key="21">
    <source>
        <dbReference type="Proteomes" id="UP000259211"/>
    </source>
</evidence>
<keyword evidence="10 17" id="KW-0479">Metal-binding</keyword>